<dbReference type="AlphaFoldDB" id="R7UBL7"/>
<accession>R7UBL7</accession>
<reference evidence="1 3" key="2">
    <citation type="journal article" date="2013" name="Nature">
        <title>Insights into bilaterian evolution from three spiralian genomes.</title>
        <authorList>
            <person name="Simakov O."/>
            <person name="Marletaz F."/>
            <person name="Cho S.J."/>
            <person name="Edsinger-Gonzales E."/>
            <person name="Havlak P."/>
            <person name="Hellsten U."/>
            <person name="Kuo D.H."/>
            <person name="Larsson T."/>
            <person name="Lv J."/>
            <person name="Arendt D."/>
            <person name="Savage R."/>
            <person name="Osoegawa K."/>
            <person name="de Jong P."/>
            <person name="Grimwood J."/>
            <person name="Chapman J.A."/>
            <person name="Shapiro H."/>
            <person name="Aerts A."/>
            <person name="Otillar R.P."/>
            <person name="Terry A.Y."/>
            <person name="Boore J.L."/>
            <person name="Grigoriev I.V."/>
            <person name="Lindberg D.R."/>
            <person name="Seaver E.C."/>
            <person name="Weisblat D.A."/>
            <person name="Putnam N.H."/>
            <person name="Rokhsar D.S."/>
        </authorList>
    </citation>
    <scope>NUCLEOTIDE SEQUENCE</scope>
    <source>
        <strain evidence="1 3">I ESC-2004</strain>
    </source>
</reference>
<reference evidence="2" key="3">
    <citation type="submission" date="2015-06" db="UniProtKB">
        <authorList>
            <consortium name="EnsemblMetazoa"/>
        </authorList>
    </citation>
    <scope>IDENTIFICATION</scope>
</reference>
<dbReference type="EnsemblMetazoa" id="CapteT209563">
    <property type="protein sequence ID" value="CapteP209563"/>
    <property type="gene ID" value="CapteG209563"/>
</dbReference>
<dbReference type="Proteomes" id="UP000014760">
    <property type="component" value="Unassembled WGS sequence"/>
</dbReference>
<proteinExistence type="predicted"/>
<evidence type="ECO:0000313" key="1">
    <source>
        <dbReference type="EMBL" id="ELU01198.1"/>
    </source>
</evidence>
<name>R7UBL7_CAPTE</name>
<organism evidence="1">
    <name type="scientific">Capitella teleta</name>
    <name type="common">Polychaete worm</name>
    <dbReference type="NCBI Taxonomy" id="283909"/>
    <lineage>
        <taxon>Eukaryota</taxon>
        <taxon>Metazoa</taxon>
        <taxon>Spiralia</taxon>
        <taxon>Lophotrochozoa</taxon>
        <taxon>Annelida</taxon>
        <taxon>Polychaeta</taxon>
        <taxon>Sedentaria</taxon>
        <taxon>Scolecida</taxon>
        <taxon>Capitellidae</taxon>
        <taxon>Capitella</taxon>
    </lineage>
</organism>
<evidence type="ECO:0000313" key="2">
    <source>
        <dbReference type="EnsemblMetazoa" id="CapteP209563"/>
    </source>
</evidence>
<evidence type="ECO:0000313" key="3">
    <source>
        <dbReference type="Proteomes" id="UP000014760"/>
    </source>
</evidence>
<protein>
    <submittedName>
        <fullName evidence="1 2">Uncharacterized protein</fullName>
    </submittedName>
</protein>
<sequence length="139" mass="15908">MADILANADDYTPTSDNGELKRAVSSILDQMSDLHANTTRIANAFERIESLEKDLGDLRTENSQPNKQMIRQSQVIKQHQIFMEKIDAKEREKNLVVTGVPEGTYLDVETDEEKLEKIVEKLDRIEPYDAIIMLKRFGV</sequence>
<dbReference type="EMBL" id="AMQN01025735">
    <property type="status" value="NOT_ANNOTATED_CDS"/>
    <property type="molecule type" value="Genomic_DNA"/>
</dbReference>
<reference evidence="3" key="1">
    <citation type="submission" date="2012-12" db="EMBL/GenBank/DDBJ databases">
        <authorList>
            <person name="Hellsten U."/>
            <person name="Grimwood J."/>
            <person name="Chapman J.A."/>
            <person name="Shapiro H."/>
            <person name="Aerts A."/>
            <person name="Otillar R.P."/>
            <person name="Terry A.Y."/>
            <person name="Boore J.L."/>
            <person name="Simakov O."/>
            <person name="Marletaz F."/>
            <person name="Cho S.-J."/>
            <person name="Edsinger-Gonzales E."/>
            <person name="Havlak P."/>
            <person name="Kuo D.-H."/>
            <person name="Larsson T."/>
            <person name="Lv J."/>
            <person name="Arendt D."/>
            <person name="Savage R."/>
            <person name="Osoegawa K."/>
            <person name="de Jong P."/>
            <person name="Lindberg D.R."/>
            <person name="Seaver E.C."/>
            <person name="Weisblat D.A."/>
            <person name="Putnam N.H."/>
            <person name="Grigoriev I.V."/>
            <person name="Rokhsar D.S."/>
        </authorList>
    </citation>
    <scope>NUCLEOTIDE SEQUENCE</scope>
    <source>
        <strain evidence="3">I ESC-2004</strain>
    </source>
</reference>
<gene>
    <name evidence="1" type="ORF">CAPTEDRAFT_209563</name>
</gene>
<dbReference type="EMBL" id="KB305321">
    <property type="protein sequence ID" value="ELU01198.1"/>
    <property type="molecule type" value="Genomic_DNA"/>
</dbReference>
<keyword evidence="3" id="KW-1185">Reference proteome</keyword>
<dbReference type="HOGENOM" id="CLU_1847034_0_0_1"/>
<dbReference type="OrthoDB" id="6778856at2759"/>